<feature type="signal peptide" evidence="4">
    <location>
        <begin position="1"/>
        <end position="24"/>
    </location>
</feature>
<evidence type="ECO:0008006" key="7">
    <source>
        <dbReference type="Google" id="ProtNLM"/>
    </source>
</evidence>
<evidence type="ECO:0000256" key="2">
    <source>
        <dbReference type="ARBA" id="ARBA00022559"/>
    </source>
</evidence>
<keyword evidence="4" id="KW-0732">Signal</keyword>
<feature type="chain" id="PRO_5040285312" description="Glutathione peroxidase 3" evidence="4">
    <location>
        <begin position="25"/>
        <end position="72"/>
    </location>
</feature>
<keyword evidence="2" id="KW-0575">Peroxidase</keyword>
<evidence type="ECO:0000256" key="1">
    <source>
        <dbReference type="ARBA" id="ARBA00006926"/>
    </source>
</evidence>
<organism evidence="5 6">
    <name type="scientific">Phrynocephalus forsythii</name>
    <dbReference type="NCBI Taxonomy" id="171643"/>
    <lineage>
        <taxon>Eukaryota</taxon>
        <taxon>Metazoa</taxon>
        <taxon>Chordata</taxon>
        <taxon>Craniata</taxon>
        <taxon>Vertebrata</taxon>
        <taxon>Euteleostomi</taxon>
        <taxon>Lepidosauria</taxon>
        <taxon>Squamata</taxon>
        <taxon>Bifurcata</taxon>
        <taxon>Unidentata</taxon>
        <taxon>Episquamata</taxon>
        <taxon>Toxicofera</taxon>
        <taxon>Iguania</taxon>
        <taxon>Acrodonta</taxon>
        <taxon>Agamidae</taxon>
        <taxon>Agaminae</taxon>
        <taxon>Phrynocephalus</taxon>
    </lineage>
</organism>
<evidence type="ECO:0000313" key="6">
    <source>
        <dbReference type="Proteomes" id="UP001142489"/>
    </source>
</evidence>
<name>A0A9Q0XIV3_9SAUR</name>
<comment type="similarity">
    <text evidence="1">Belongs to the glutathione peroxidase family.</text>
</comment>
<accession>A0A9Q0XIV3</accession>
<dbReference type="GO" id="GO:0006979">
    <property type="term" value="P:response to oxidative stress"/>
    <property type="evidence" value="ECO:0007669"/>
    <property type="project" value="InterPro"/>
</dbReference>
<gene>
    <name evidence="5" type="ORF">JRQ81_002548</name>
</gene>
<dbReference type="AlphaFoldDB" id="A0A9Q0XIV3"/>
<evidence type="ECO:0000256" key="3">
    <source>
        <dbReference type="ARBA" id="ARBA00023002"/>
    </source>
</evidence>
<comment type="caution">
    <text evidence="5">The sequence shown here is derived from an EMBL/GenBank/DDBJ whole genome shotgun (WGS) entry which is preliminary data.</text>
</comment>
<proteinExistence type="inferred from homology"/>
<reference evidence="5" key="1">
    <citation type="journal article" date="2023" name="DNA Res.">
        <title>Chromosome-level genome assembly of Phrynocephalus forsythii using third-generation DNA sequencing and Hi-C analysis.</title>
        <authorList>
            <person name="Qi Y."/>
            <person name="Zhao W."/>
            <person name="Zhao Y."/>
            <person name="Niu C."/>
            <person name="Cao S."/>
            <person name="Zhang Y."/>
        </authorList>
    </citation>
    <scope>NUCLEOTIDE SEQUENCE</scope>
    <source>
        <tissue evidence="5">Muscle</tissue>
    </source>
</reference>
<dbReference type="OrthoDB" id="446890at2759"/>
<evidence type="ECO:0000256" key="4">
    <source>
        <dbReference type="SAM" id="SignalP"/>
    </source>
</evidence>
<evidence type="ECO:0000313" key="5">
    <source>
        <dbReference type="EMBL" id="KAJ7316386.1"/>
    </source>
</evidence>
<keyword evidence="3" id="KW-0560">Oxidoreductase</keyword>
<sequence length="72" mass="8185">MRGRLKGTWIFPLLLAGLIQPNWGQERTKVDCYDSVQGSVYNYGALTLHGDEYVPFQKYAGKLLLFVNVATY</sequence>
<dbReference type="GO" id="GO:0004601">
    <property type="term" value="F:peroxidase activity"/>
    <property type="evidence" value="ECO:0007669"/>
    <property type="project" value="UniProtKB-KW"/>
</dbReference>
<keyword evidence="6" id="KW-1185">Reference proteome</keyword>
<dbReference type="EMBL" id="JAPFRF010000011">
    <property type="protein sequence ID" value="KAJ7316386.1"/>
    <property type="molecule type" value="Genomic_DNA"/>
</dbReference>
<dbReference type="PROSITE" id="PS51355">
    <property type="entry name" value="GLUTATHIONE_PEROXID_3"/>
    <property type="match status" value="1"/>
</dbReference>
<protein>
    <recommendedName>
        <fullName evidence="7">Glutathione peroxidase 3</fullName>
    </recommendedName>
</protein>
<dbReference type="InterPro" id="IPR000889">
    <property type="entry name" value="Glutathione_peroxidase"/>
</dbReference>
<dbReference type="Gene3D" id="3.40.30.10">
    <property type="entry name" value="Glutaredoxin"/>
    <property type="match status" value="1"/>
</dbReference>
<dbReference type="Proteomes" id="UP001142489">
    <property type="component" value="Unassembled WGS sequence"/>
</dbReference>